<dbReference type="InterPro" id="IPR010090">
    <property type="entry name" value="Phage_tape_meas"/>
</dbReference>
<feature type="compositionally biased region" description="Basic and acidic residues" evidence="2">
    <location>
        <begin position="46"/>
        <end position="55"/>
    </location>
</feature>
<dbReference type="GO" id="GO:0005737">
    <property type="term" value="C:cytoplasm"/>
    <property type="evidence" value="ECO:0007669"/>
    <property type="project" value="TreeGrafter"/>
</dbReference>
<dbReference type="GO" id="GO:0030705">
    <property type="term" value="P:cytoskeleton-dependent intracellular transport"/>
    <property type="evidence" value="ECO:0007669"/>
    <property type="project" value="TreeGrafter"/>
</dbReference>
<feature type="region of interest" description="Disordered" evidence="2">
    <location>
        <begin position="31"/>
        <end position="67"/>
    </location>
</feature>
<feature type="compositionally biased region" description="Basic and acidic residues" evidence="2">
    <location>
        <begin position="1450"/>
        <end position="1531"/>
    </location>
</feature>
<keyword evidence="1" id="KW-0175">Coiled coil</keyword>
<reference evidence="5 6" key="1">
    <citation type="submission" date="2017-09" db="EMBL/GenBank/DDBJ databases">
        <title>Draft Genome Sequence of Corynebacterium accolens AH4003.</title>
        <authorList>
            <person name="Chen Y."/>
            <person name="Oosthuysen W.F."/>
            <person name="Kelley S."/>
            <person name="Horswill A."/>
        </authorList>
    </citation>
    <scope>NUCLEOTIDE SEQUENCE [LARGE SCALE GENOMIC DNA]</scope>
    <source>
        <strain evidence="5 6">AH4003</strain>
    </source>
</reference>
<dbReference type="Proteomes" id="UP000218690">
    <property type="component" value="Unassembled WGS sequence"/>
</dbReference>
<dbReference type="GO" id="GO:0051959">
    <property type="term" value="F:dynein light intermediate chain binding"/>
    <property type="evidence" value="ECO:0007669"/>
    <property type="project" value="TreeGrafter"/>
</dbReference>
<keyword evidence="3" id="KW-0472">Membrane</keyword>
<protein>
    <submittedName>
        <fullName evidence="5">Phage tail tape measure protein</fullName>
    </submittedName>
</protein>
<dbReference type="Pfam" id="PF10145">
    <property type="entry name" value="PhageMin_Tail"/>
    <property type="match status" value="1"/>
</dbReference>
<evidence type="ECO:0000256" key="2">
    <source>
        <dbReference type="SAM" id="MobiDB-lite"/>
    </source>
</evidence>
<accession>A0A2A4AH96</accession>
<feature type="transmembrane region" description="Helical" evidence="3">
    <location>
        <begin position="594"/>
        <end position="615"/>
    </location>
</feature>
<dbReference type="PANTHER" id="PTHR18947">
    <property type="entry name" value="HOOK PROTEINS"/>
    <property type="match status" value="1"/>
</dbReference>
<evidence type="ECO:0000256" key="1">
    <source>
        <dbReference type="SAM" id="Coils"/>
    </source>
</evidence>
<dbReference type="NCBIfam" id="TIGR01760">
    <property type="entry name" value="tape_meas_TP901"/>
    <property type="match status" value="1"/>
</dbReference>
<feature type="domain" description="Phage tail tape measure protein" evidence="4">
    <location>
        <begin position="270"/>
        <end position="449"/>
    </location>
</feature>
<feature type="coiled-coil region" evidence="1">
    <location>
        <begin position="1775"/>
        <end position="1802"/>
    </location>
</feature>
<evidence type="ECO:0000259" key="4">
    <source>
        <dbReference type="Pfam" id="PF10145"/>
    </source>
</evidence>
<comment type="caution">
    <text evidence="5">The sequence shown here is derived from an EMBL/GenBank/DDBJ whole genome shotgun (WGS) entry which is preliminary data.</text>
</comment>
<name>A0A2A4AH96_9CORY</name>
<proteinExistence type="predicted"/>
<keyword evidence="3" id="KW-1133">Transmembrane helix</keyword>
<dbReference type="GO" id="GO:0008017">
    <property type="term" value="F:microtubule binding"/>
    <property type="evidence" value="ECO:0007669"/>
    <property type="project" value="TreeGrafter"/>
</dbReference>
<dbReference type="GO" id="GO:0005815">
    <property type="term" value="C:microtubule organizing center"/>
    <property type="evidence" value="ECO:0007669"/>
    <property type="project" value="TreeGrafter"/>
</dbReference>
<gene>
    <name evidence="5" type="ORF">COM45_04940</name>
</gene>
<dbReference type="PANTHER" id="PTHR18947:SF28">
    <property type="entry name" value="GIRDIN, ISOFORM A"/>
    <property type="match status" value="1"/>
</dbReference>
<keyword evidence="3" id="KW-0812">Transmembrane</keyword>
<dbReference type="EMBL" id="NWBP01000016">
    <property type="protein sequence ID" value="PCC83145.1"/>
    <property type="molecule type" value="Genomic_DNA"/>
</dbReference>
<dbReference type="GO" id="GO:0031122">
    <property type="term" value="P:cytoplasmic microtubule organization"/>
    <property type="evidence" value="ECO:0007669"/>
    <property type="project" value="TreeGrafter"/>
</dbReference>
<feature type="coiled-coil region" evidence="1">
    <location>
        <begin position="1936"/>
        <end position="1963"/>
    </location>
</feature>
<evidence type="ECO:0000256" key="3">
    <source>
        <dbReference type="SAM" id="Phobius"/>
    </source>
</evidence>
<dbReference type="SUPFAM" id="SSF57997">
    <property type="entry name" value="Tropomyosin"/>
    <property type="match status" value="1"/>
</dbReference>
<organism evidence="5 6">
    <name type="scientific">Corynebacterium accolens</name>
    <dbReference type="NCBI Taxonomy" id="38284"/>
    <lineage>
        <taxon>Bacteria</taxon>
        <taxon>Bacillati</taxon>
        <taxon>Actinomycetota</taxon>
        <taxon>Actinomycetes</taxon>
        <taxon>Mycobacteriales</taxon>
        <taxon>Corynebacteriaceae</taxon>
        <taxon>Corynebacterium</taxon>
    </lineage>
</organism>
<sequence>MADNALGWVSVPFVPTFEGITQRIEKGLVKPAEAASKKASGSVQKTADDMVKSLERQAAASKKKVDDLGKAAESAAGKEEVARQKVQAAIAKQKAAEEDYQKALAKGDSGTNELAKLEDAKAKVADANVKLKKAEQDTAAAQKKAKDQAEDYARTMGKLEDAQKSAKDEEDRHKGVMGGLRKEMDKAKAAADDAGTSFHDIGAKLKTGMTVAAGAVAGGLAGLVKVGTTFDNTWDTVRAGTGATGEAFEALKENIRNVAKESVGVGGDFEAIGSTAADLNTRLGLTGKPLEDMTRSMMQLQELGVDADINSLSQAMNGFGVEAKDMPGMLDKMFQVSQATGLSVSELANSAVKAGPSLRGFGFDMADSAALVGQMDKAGLDADKTLQSMQRALAEFSSEGRDAPEALKETIGSIEELINAGDEAGAIDMASNIFGTRGAAQFVDAVKTGTLSVDDFMAATGATSDTINGVAEETADFAEKWDQFKLNALAALEPVASKIFDSIAPAMQLVIDKVMPLAASFAEQLGPVLEDVVGKLTSLGEWILKNKDYLVPLLVAVGTAIGLWKAWALGMTAVTTALNLAKAAQEGMNLAMKANVIGIVVTAIAALVAGLVWFFTKTETGRELWEKFTQALGDGWDWVVEKLSAGWAWIHDNVLAPLMTFATDTLLPALQTVWSGIQTGWDMLVSAAQWAWENVFQPVFNGIWQIAKVTLGVIGTVILAPLLIYWKALSAGISWAWENVIQPVWQALSDFATDVLWPAIQQVLQWISDGWNAMKDAISFAWDWIRDNVIQPYIDAFHNLWNIVQSVIGWIGDKWNWLKDVVSAAWAWIDQNAIQPFMSGLQSLWNSVVSPVLGWISDKWNWLKGTMHATYQWIDGNVFTPFRGALDRLKGFFGTVVEGIKTVWNGLKSALAAPINFMINTVYNGGIAKAWDTIGSFLPLKPKTATKLSPIGGYATGGAIRGPGSGTSDDIPAWLSNGEHVWTAKDVLKAGGQQAVYAMREAIQNGQAFSFDGNDLTLLPKHVDNKKGDLLGAAPSLFPAFKDGGEVRPMWELQLERAHKWAKSRSGRPYVLGGSADGAGGTDCSGFMSGIADVIGGGNGARQWATMAFNGGGNTQHPSGPQGFVAGLKAHTFSIGVTNGGAAGGHTAGTLGATSRIGAVNVESGGSPSMVKYGPGAVGANDSYFTTHYHLPIGPGGAFVVGKGSGGPSPEQMKNFILDKAKGAMNRILNPIESMLPSGPPAWKEIPRGVYRAGKEVFPKGIKAGVDALGDGLSTVYEAASEVGDIIKSAGKSATEWAGKKLGLYDTGGILPHGVAAFNHSGEDEFILKNSGMRSLGDLARAVGDLVPALRGHTDMVAKRLDSMQASLAKVADPESIEGINLRSGIRKMLDLGFDLPGDEVISSILDGEKALWDSRERAIGHVEALAEKEKALEEARKAASELMSGPDGMSKEDKRKLDDAQKAVDEAKAKQAEADSDEKRAAAADKVADAEEKLKRVREDIDEHSEENAKKHAEEVKKANENVKKAESELAAERKAQAQDLDNIVLVSHDSMQGLSGQAHGLANQLIGMGAPAGAVQAGLAGVTGALSQVAGMAGPAGLTLGMVMDALKVAITIVKKIVDFIKGIIEKIRKARIEAYKALADGLSVIADYAKIIYDMQTNIAELQQSIVRGLMAQRTAEFNLKVAAQDRLVAEAEGHLKVAEARLKLDEEVRKGAVAAQLKLMGLHEDWDTYMAFQALQSQGVLERWSDAAISALFEYEKARAEALKGELQARVDYINAEAKLAEATRENLRNQQDLLTTQERLLRMSAKVAGVDLEDATGTAQVAKLMAELAELKGKMDSNTLGRWGYKLGAKGNWANEYRGQMAQMDSLQAALDAVVKETGVVVNQANLDRTLKLMAQASYRGGDPMSVLRSQMPELVAAETALKINESLKPVYEIRDDKREMERKVEDLRAEIDLYEKVTPLEETIKGLEYAIKGLGEKAQAWADGNEKLRGDYLRSAEANEKAAEELGVSWKLDPKYANAGVREQIRREVTIYMDGEKMYTADQVDKLLAEATAGTSTRVRVVRPASLVASTKRGEVI</sequence>
<evidence type="ECO:0000313" key="5">
    <source>
        <dbReference type="EMBL" id="PCC83145.1"/>
    </source>
</evidence>
<feature type="transmembrane region" description="Helical" evidence="3">
    <location>
        <begin position="549"/>
        <end position="574"/>
    </location>
</feature>
<feature type="region of interest" description="Disordered" evidence="2">
    <location>
        <begin position="1437"/>
        <end position="1531"/>
    </location>
</feature>
<evidence type="ECO:0000313" key="6">
    <source>
        <dbReference type="Proteomes" id="UP000218690"/>
    </source>
</evidence>